<reference evidence="5 6" key="1">
    <citation type="journal article" date="2009" name="Stand. Genomic Sci.">
        <title>Complete genome sequence of Thermanaerovibrio acidaminovorans type strain (Su883).</title>
        <authorList>
            <person name="Chovatia M."/>
            <person name="Sikorski J."/>
            <person name="Schroder M."/>
            <person name="Lapidus A."/>
            <person name="Nolan M."/>
            <person name="Tice H."/>
            <person name="Glavina Del Rio T."/>
            <person name="Copeland A."/>
            <person name="Cheng J.F."/>
            <person name="Lucas S."/>
            <person name="Chen F."/>
            <person name="Bruce D."/>
            <person name="Goodwin L."/>
            <person name="Pitluck S."/>
            <person name="Ivanova N."/>
            <person name="Mavromatis K."/>
            <person name="Ovchinnikova G."/>
            <person name="Pati A."/>
            <person name="Chen A."/>
            <person name="Palaniappan K."/>
            <person name="Land M."/>
            <person name="Hauser L."/>
            <person name="Chang Y.J."/>
            <person name="Jeffries C.D."/>
            <person name="Chain P."/>
            <person name="Saunders E."/>
            <person name="Detter J.C."/>
            <person name="Brettin T."/>
            <person name="Rohde M."/>
            <person name="Goker M."/>
            <person name="Spring S."/>
            <person name="Bristow J."/>
            <person name="Markowitz V."/>
            <person name="Hugenholtz P."/>
            <person name="Kyrpides N.C."/>
            <person name="Klenk H.P."/>
            <person name="Eisen J.A."/>
        </authorList>
    </citation>
    <scope>NUCLEOTIDE SEQUENCE [LARGE SCALE GENOMIC DNA]</scope>
    <source>
        <strain evidence="6">ATCC 49978 / DSM 6589 / Su883</strain>
    </source>
</reference>
<evidence type="ECO:0000313" key="6">
    <source>
        <dbReference type="Proteomes" id="UP000002030"/>
    </source>
</evidence>
<dbReference type="eggNOG" id="COG1699">
    <property type="taxonomic scope" value="Bacteria"/>
</dbReference>
<dbReference type="EnsemblBacteria" id="ACZ18903">
    <property type="protein sequence ID" value="ACZ18903"/>
    <property type="gene ID" value="Taci_0667"/>
</dbReference>
<evidence type="ECO:0000256" key="2">
    <source>
        <dbReference type="ARBA" id="ARBA00022795"/>
    </source>
</evidence>
<dbReference type="EMBL" id="CP001818">
    <property type="protein sequence ID" value="ACZ18903.1"/>
    <property type="molecule type" value="Genomic_DNA"/>
</dbReference>
<dbReference type="InterPro" id="IPR003775">
    <property type="entry name" value="Flagellar_assembly_factor_FliW"/>
</dbReference>
<keyword evidence="3 4" id="KW-0810">Translation regulation</keyword>
<dbReference type="KEGG" id="tai:Taci_0667"/>
<dbReference type="GO" id="GO:0006417">
    <property type="term" value="P:regulation of translation"/>
    <property type="evidence" value="ECO:0007669"/>
    <property type="project" value="UniProtKB-KW"/>
</dbReference>
<sequence length="159" mass="17184">MSGNVRTVSTTRFGLLEVGDDAMVRFPKGIPAFEDHTEWAFVGEDDSPVKWLQSLKDGDVALPVCPPHLILPSYQAKLTADDLKIIEASSEDELGIMVVLTIPGNVAEMTANLRAPLIFNYIKQLGCQVILSNEEYSVRHRVFAPGVPEASPCGGGEGS</sequence>
<dbReference type="InterPro" id="IPR024046">
    <property type="entry name" value="Flagellar_assmbl_FliW_dom_sf"/>
</dbReference>
<organism evidence="5 6">
    <name type="scientific">Thermanaerovibrio acidaminovorans (strain ATCC 49978 / DSM 6589 / Su883)</name>
    <name type="common">Selenomonas acidaminovorans</name>
    <dbReference type="NCBI Taxonomy" id="525903"/>
    <lineage>
        <taxon>Bacteria</taxon>
        <taxon>Thermotogati</taxon>
        <taxon>Synergistota</taxon>
        <taxon>Synergistia</taxon>
        <taxon>Synergistales</taxon>
        <taxon>Synergistaceae</taxon>
        <taxon>Thermanaerovibrio</taxon>
    </lineage>
</organism>
<protein>
    <recommendedName>
        <fullName evidence="4">Flagellar assembly factor FliW</fullName>
    </recommendedName>
</protein>
<comment type="subcellular location">
    <subcellularLocation>
        <location evidence="4">Cytoplasm</location>
    </subcellularLocation>
</comment>
<dbReference type="SUPFAM" id="SSF141457">
    <property type="entry name" value="BH3618-like"/>
    <property type="match status" value="1"/>
</dbReference>
<evidence type="ECO:0000256" key="4">
    <source>
        <dbReference type="HAMAP-Rule" id="MF_01185"/>
    </source>
</evidence>
<evidence type="ECO:0000256" key="1">
    <source>
        <dbReference type="ARBA" id="ARBA00022490"/>
    </source>
</evidence>
<dbReference type="HAMAP" id="MF_01185">
    <property type="entry name" value="FliW"/>
    <property type="match status" value="1"/>
</dbReference>
<dbReference type="Proteomes" id="UP000002030">
    <property type="component" value="Chromosome"/>
</dbReference>
<gene>
    <name evidence="4" type="primary">fliW</name>
    <name evidence="5" type="ordered locus">Taci_0667</name>
</gene>
<dbReference type="GO" id="GO:0005737">
    <property type="term" value="C:cytoplasm"/>
    <property type="evidence" value="ECO:0007669"/>
    <property type="project" value="UniProtKB-SubCell"/>
</dbReference>
<dbReference type="GO" id="GO:0044780">
    <property type="term" value="P:bacterial-type flagellum assembly"/>
    <property type="evidence" value="ECO:0007669"/>
    <property type="project" value="UniProtKB-UniRule"/>
</dbReference>
<accession>D1B9F0</accession>
<dbReference type="OrthoDB" id="9801235at2"/>
<name>D1B9F0_THEAS</name>
<keyword evidence="1 4" id="KW-0963">Cytoplasm</keyword>
<dbReference type="Gene3D" id="2.30.290.10">
    <property type="entry name" value="BH3618-like"/>
    <property type="match status" value="1"/>
</dbReference>
<evidence type="ECO:0000313" key="5">
    <source>
        <dbReference type="EMBL" id="ACZ18903.1"/>
    </source>
</evidence>
<dbReference type="PANTHER" id="PTHR39190:SF1">
    <property type="entry name" value="FLAGELLAR ASSEMBLY FACTOR FLIW"/>
    <property type="match status" value="1"/>
</dbReference>
<dbReference type="AlphaFoldDB" id="D1B9F0"/>
<keyword evidence="6" id="KW-1185">Reference proteome</keyword>
<dbReference type="Pfam" id="PF02623">
    <property type="entry name" value="FliW"/>
    <property type="match status" value="1"/>
</dbReference>
<dbReference type="HOGENOM" id="CLU_112356_0_0_0"/>
<comment type="subunit">
    <text evidence="4">Interacts with translational regulator CsrA and flagellin(s).</text>
</comment>
<evidence type="ECO:0000256" key="3">
    <source>
        <dbReference type="ARBA" id="ARBA00022845"/>
    </source>
</evidence>
<comment type="similarity">
    <text evidence="4">Belongs to the FliW family.</text>
</comment>
<dbReference type="STRING" id="525903.Taci_0667"/>
<proteinExistence type="inferred from homology"/>
<dbReference type="PANTHER" id="PTHR39190">
    <property type="entry name" value="FLAGELLAR ASSEMBLY FACTOR FLIW"/>
    <property type="match status" value="1"/>
</dbReference>
<keyword evidence="2 4" id="KW-1005">Bacterial flagellum biogenesis</keyword>
<keyword evidence="4" id="KW-0143">Chaperone</keyword>
<comment type="function">
    <text evidence="4">Acts as an anti-CsrA protein, binds CsrA and prevents it from repressing translation of its target genes, one of which is flagellin. Binds to flagellin and participates in the assembly of the flagellum.</text>
</comment>